<evidence type="ECO:0000256" key="6">
    <source>
        <dbReference type="PROSITE-ProRule" id="PRU01282"/>
    </source>
</evidence>
<dbReference type="InterPro" id="IPR006659">
    <property type="entry name" value="Arsenate_reductase"/>
</dbReference>
<dbReference type="EC" id="1.20.4.1" evidence="4 7"/>
<dbReference type="CDD" id="cd03034">
    <property type="entry name" value="ArsC_ArsC"/>
    <property type="match status" value="1"/>
</dbReference>
<dbReference type="NCBIfam" id="TIGR00014">
    <property type="entry name" value="arsC"/>
    <property type="match status" value="1"/>
</dbReference>
<reference evidence="8" key="1">
    <citation type="submission" date="2021-11" db="EMBL/GenBank/DDBJ databases">
        <title>Draft genome sequence of Alcaligenes endophyticus type strain CCUG 75668T.</title>
        <authorList>
            <person name="Salva-Serra F."/>
            <person name="Duran R.E."/>
            <person name="Seeger M."/>
            <person name="Moore E.R.B."/>
            <person name="Jaen-Luchoro D."/>
        </authorList>
    </citation>
    <scope>NUCLEOTIDE SEQUENCE</scope>
    <source>
        <strain evidence="8">CCUG 75668</strain>
    </source>
</reference>
<dbReference type="Pfam" id="PF03960">
    <property type="entry name" value="ArsC"/>
    <property type="match status" value="1"/>
</dbReference>
<evidence type="ECO:0000256" key="3">
    <source>
        <dbReference type="ARBA" id="ARBA00023002"/>
    </source>
</evidence>
<dbReference type="Gene3D" id="3.40.30.10">
    <property type="entry name" value="Glutaredoxin"/>
    <property type="match status" value="1"/>
</dbReference>
<dbReference type="Proteomes" id="UP001168613">
    <property type="component" value="Unassembled WGS sequence"/>
</dbReference>
<dbReference type="InterPro" id="IPR036249">
    <property type="entry name" value="Thioredoxin-like_sf"/>
</dbReference>
<keyword evidence="9" id="KW-1185">Reference proteome</keyword>
<keyword evidence="2" id="KW-0059">Arsenical resistance</keyword>
<evidence type="ECO:0000256" key="2">
    <source>
        <dbReference type="ARBA" id="ARBA00022849"/>
    </source>
</evidence>
<accession>A0ABT8EJF5</accession>
<evidence type="ECO:0000313" key="8">
    <source>
        <dbReference type="EMBL" id="MDN4121410.1"/>
    </source>
</evidence>
<sequence>MSKIYHNPRCRTSRKALALLVEHAYTPEIIEYLKTPLTVEQLQVLIQAAGLSVREAMRSKENVYAELGLDDPGLQDAQLLQAIAEHPILLNRPFVVTDKGTRLARPLEALNDIL</sequence>
<name>A0ABT8EJF5_9BURK</name>
<dbReference type="PROSITE" id="PS51353">
    <property type="entry name" value="ARSC"/>
    <property type="match status" value="1"/>
</dbReference>
<comment type="similarity">
    <text evidence="1 6 7">Belongs to the ArsC family.</text>
</comment>
<dbReference type="PANTHER" id="PTHR30041:SF5">
    <property type="entry name" value="ARSENATE REDUCTASE-RELATED"/>
    <property type="match status" value="1"/>
</dbReference>
<comment type="catalytic activity">
    <reaction evidence="7">
        <text>[glutaredoxin]-dithiol + arsenate + glutathione + H(+) = glutathionyl-S-S-[glutaredoxin] + arsenite + H2O</text>
        <dbReference type="Rhea" id="RHEA:22016"/>
        <dbReference type="Rhea" id="RHEA-COMP:10729"/>
        <dbReference type="Rhea" id="RHEA-COMP:17668"/>
        <dbReference type="ChEBI" id="CHEBI:15377"/>
        <dbReference type="ChEBI" id="CHEBI:15378"/>
        <dbReference type="ChEBI" id="CHEBI:29242"/>
        <dbReference type="ChEBI" id="CHEBI:29950"/>
        <dbReference type="ChEBI" id="CHEBI:48597"/>
        <dbReference type="ChEBI" id="CHEBI:57925"/>
        <dbReference type="ChEBI" id="CHEBI:146199"/>
        <dbReference type="EC" id="1.20.4.1"/>
    </reaction>
</comment>
<comment type="caution">
    <text evidence="8">The sequence shown here is derived from an EMBL/GenBank/DDBJ whole genome shotgun (WGS) entry which is preliminary data.</text>
</comment>
<proteinExistence type="inferred from homology"/>
<dbReference type="GO" id="GO:0008794">
    <property type="term" value="F:arsenate reductase (glutaredoxin) activity"/>
    <property type="evidence" value="ECO:0007669"/>
    <property type="project" value="UniProtKB-EC"/>
</dbReference>
<keyword evidence="3 7" id="KW-0560">Oxidoreductase</keyword>
<protein>
    <recommendedName>
        <fullName evidence="5 7">Arsenate reductase</fullName>
        <ecNumber evidence="4 7">1.20.4.1</ecNumber>
    </recommendedName>
</protein>
<dbReference type="SUPFAM" id="SSF52833">
    <property type="entry name" value="Thioredoxin-like"/>
    <property type="match status" value="1"/>
</dbReference>
<gene>
    <name evidence="8" type="primary">arsC</name>
    <name evidence="8" type="ORF">LMS43_08930</name>
</gene>
<evidence type="ECO:0000256" key="1">
    <source>
        <dbReference type="ARBA" id="ARBA00007198"/>
    </source>
</evidence>
<dbReference type="InterPro" id="IPR006660">
    <property type="entry name" value="Arsenate_reductase-like"/>
</dbReference>
<dbReference type="PANTHER" id="PTHR30041">
    <property type="entry name" value="ARSENATE REDUCTASE"/>
    <property type="match status" value="1"/>
</dbReference>
<evidence type="ECO:0000256" key="4">
    <source>
        <dbReference type="ARBA" id="ARBA00038969"/>
    </source>
</evidence>
<organism evidence="8 9">
    <name type="scientific">Alcaligenes endophyticus</name>
    <dbReference type="NCBI Taxonomy" id="1929088"/>
    <lineage>
        <taxon>Bacteria</taxon>
        <taxon>Pseudomonadati</taxon>
        <taxon>Pseudomonadota</taxon>
        <taxon>Betaproteobacteria</taxon>
        <taxon>Burkholderiales</taxon>
        <taxon>Alcaligenaceae</taxon>
        <taxon>Alcaligenes</taxon>
    </lineage>
</organism>
<evidence type="ECO:0000313" key="9">
    <source>
        <dbReference type="Proteomes" id="UP001168613"/>
    </source>
</evidence>
<dbReference type="RefSeq" id="WP_266124090.1">
    <property type="nucleotide sequence ID" value="NZ_JAJHNU010000002.1"/>
</dbReference>
<evidence type="ECO:0000256" key="7">
    <source>
        <dbReference type="RuleBase" id="RU362029"/>
    </source>
</evidence>
<evidence type="ECO:0000256" key="5">
    <source>
        <dbReference type="ARBA" id="ARBA00039879"/>
    </source>
</evidence>
<dbReference type="EMBL" id="JAJHNU010000002">
    <property type="protein sequence ID" value="MDN4121410.1"/>
    <property type="molecule type" value="Genomic_DNA"/>
</dbReference>